<evidence type="ECO:0000313" key="1">
    <source>
        <dbReference type="EMBL" id="MPN40735.1"/>
    </source>
</evidence>
<gene>
    <name evidence="1" type="ORF">SDC9_188274</name>
</gene>
<protein>
    <submittedName>
        <fullName evidence="1">Uncharacterized protein</fullName>
    </submittedName>
</protein>
<dbReference type="EMBL" id="VSSQ01097336">
    <property type="protein sequence ID" value="MPN40735.1"/>
    <property type="molecule type" value="Genomic_DNA"/>
</dbReference>
<name>A0A645HNV5_9ZZZZ</name>
<dbReference type="AlphaFoldDB" id="A0A645HNV5"/>
<organism evidence="1">
    <name type="scientific">bioreactor metagenome</name>
    <dbReference type="NCBI Taxonomy" id="1076179"/>
    <lineage>
        <taxon>unclassified sequences</taxon>
        <taxon>metagenomes</taxon>
        <taxon>ecological metagenomes</taxon>
    </lineage>
</organism>
<reference evidence="1" key="1">
    <citation type="submission" date="2019-08" db="EMBL/GenBank/DDBJ databases">
        <authorList>
            <person name="Kucharzyk K."/>
            <person name="Murdoch R.W."/>
            <person name="Higgins S."/>
            <person name="Loffler F."/>
        </authorList>
    </citation>
    <scope>NUCLEOTIDE SEQUENCE</scope>
</reference>
<comment type="caution">
    <text evidence="1">The sequence shown here is derived from an EMBL/GenBank/DDBJ whole genome shotgun (WGS) entry which is preliminary data.</text>
</comment>
<sequence length="101" mass="11040">MPGVTETVVKAIYDAGGTRLGGYTVNLTLPSTVKLMTVNYYDDYRFRKIQTALSDTTKLKCVTLSGYDSAYPSDISPNARGLLTGTRTYQLGDPLKYTVSV</sequence>
<proteinExistence type="predicted"/>
<accession>A0A645HNV5</accession>